<evidence type="ECO:0000256" key="4">
    <source>
        <dbReference type="ARBA" id="ARBA00051415"/>
    </source>
</evidence>
<dbReference type="FunFam" id="2.60.420.10:FF:000003">
    <property type="entry name" value="Protein-glucosylgalactosylhydroxylysine glucosidase"/>
    <property type="match status" value="1"/>
</dbReference>
<evidence type="ECO:0000256" key="5">
    <source>
        <dbReference type="ARBA" id="ARBA00053339"/>
    </source>
</evidence>
<dbReference type="Gene3D" id="2.60.420.10">
    <property type="entry name" value="Maltose phosphorylase, domain 3"/>
    <property type="match status" value="1"/>
</dbReference>
<dbReference type="Xenbase" id="XB-GENE-6045820">
    <property type="gene designation" value="pgghg"/>
</dbReference>
<evidence type="ECO:0000313" key="10">
    <source>
        <dbReference type="Ensembl" id="ENSXETP00000083638"/>
    </source>
</evidence>
<comment type="catalytic activity">
    <reaction evidence="4">
        <text>(5R)-5-O-[alpha-D-glucosyl-(1-&gt;2)-beta-D-galactosyl]-5-hydroxy-L-lysyl-[collagen] + H2O = (5R)-5-O-(beta-D-galactosyl)-5-hydroxy-L-lysyl-[collagen] + D-glucose</text>
        <dbReference type="Rhea" id="RHEA:11068"/>
        <dbReference type="Rhea" id="RHEA-COMP:12753"/>
        <dbReference type="Rhea" id="RHEA-COMP:12754"/>
        <dbReference type="ChEBI" id="CHEBI:4167"/>
        <dbReference type="ChEBI" id="CHEBI:15377"/>
        <dbReference type="ChEBI" id="CHEBI:133443"/>
        <dbReference type="ChEBI" id="CHEBI:133452"/>
        <dbReference type="EC" id="3.2.1.107"/>
    </reaction>
</comment>
<dbReference type="InterPro" id="IPR005195">
    <property type="entry name" value="Glyco_hydro_65_M"/>
</dbReference>
<dbReference type="GO" id="GO:0005975">
    <property type="term" value="P:carbohydrate metabolic process"/>
    <property type="evidence" value="ECO:0007669"/>
    <property type="project" value="InterPro"/>
</dbReference>
<evidence type="ECO:0000256" key="2">
    <source>
        <dbReference type="ARBA" id="ARBA00022801"/>
    </source>
</evidence>
<gene>
    <name evidence="10" type="primary">pgghg</name>
</gene>
<dbReference type="Gene3D" id="1.50.10.10">
    <property type="match status" value="2"/>
</dbReference>
<dbReference type="FunFam" id="1.50.10.10:FF:000023">
    <property type="entry name" value="Protein-glucosylgalactosylhydroxylysine glucosidase"/>
    <property type="match status" value="1"/>
</dbReference>
<name>A0A6I8RFB3_XENTR</name>
<reference evidence="10" key="1">
    <citation type="journal article" date="2010" name="Science">
        <title>The genome of the Western clawed frog Xenopus tropicalis.</title>
        <authorList>
            <person name="Hellsten U."/>
            <person name="Harland R.M."/>
            <person name="Gilchrist M.J."/>
            <person name="Hendrix D."/>
            <person name="Jurka J."/>
            <person name="Kapitonov V."/>
            <person name="Ovcharenko I."/>
            <person name="Putnam N.H."/>
            <person name="Shu S."/>
            <person name="Taher L."/>
            <person name="Blitz I.L."/>
            <person name="Blumberg B."/>
            <person name="Dichmann D.S."/>
            <person name="Dubchak I."/>
            <person name="Amaya E."/>
            <person name="Detter J.C."/>
            <person name="Fletcher R."/>
            <person name="Gerhard D.S."/>
            <person name="Goodstein D."/>
            <person name="Graves T."/>
            <person name="Grigoriev I.V."/>
            <person name="Grimwood J."/>
            <person name="Kawashima T."/>
            <person name="Lindquist E."/>
            <person name="Lucas S.M."/>
            <person name="Mead P.E."/>
            <person name="Mitros T."/>
            <person name="Ogino H."/>
            <person name="Ohta Y."/>
            <person name="Poliakov A.V."/>
            <person name="Pollet N."/>
            <person name="Robert J."/>
            <person name="Salamov A."/>
            <person name="Sater A.K."/>
            <person name="Schmutz J."/>
            <person name="Terry A."/>
            <person name="Vize P.D."/>
            <person name="Warren W.C."/>
            <person name="Wells D."/>
            <person name="Wills A."/>
            <person name="Wilson R.K."/>
            <person name="Zimmerman L.B."/>
            <person name="Zorn A.M."/>
            <person name="Grainger R."/>
            <person name="Grammer T."/>
            <person name="Khokha M.K."/>
            <person name="Richardson P.M."/>
            <person name="Rokhsar D.S."/>
        </authorList>
    </citation>
    <scope>NUCLEOTIDE SEQUENCE [LARGE SCALE GENOMIC DNA]</scope>
    <source>
        <strain evidence="10">Nigerian</strain>
    </source>
</reference>
<evidence type="ECO:0000256" key="8">
    <source>
        <dbReference type="ARBA" id="ARBA00079982"/>
    </source>
</evidence>
<dbReference type="Bgee" id="ENSXETG00000020609">
    <property type="expression patterns" value="Expressed in heart and 7 other cell types or tissues"/>
</dbReference>
<comment type="function">
    <text evidence="5">Catalyzes the hydrolysis of glucose from the disaccharide unit linked to hydroxylysine residues of collagen and collagen-like proteins.</text>
</comment>
<feature type="domain" description="Glycoside hydrolase family 65 central catalytic" evidence="9">
    <location>
        <begin position="306"/>
        <end position="455"/>
    </location>
</feature>
<dbReference type="InterPro" id="IPR008928">
    <property type="entry name" value="6-hairpin_glycosidase_sf"/>
</dbReference>
<dbReference type="Ensembl" id="ENSXETT00000095276">
    <property type="protein sequence ID" value="ENSXETP00000083638"/>
    <property type="gene ID" value="ENSXETG00000020609"/>
</dbReference>
<keyword evidence="2" id="KW-0378">Hydrolase</keyword>
<accession>A0A6I8RFB3</accession>
<dbReference type="PANTHER" id="PTHR11051:SF8">
    <property type="entry name" value="PROTEIN-GLUCOSYLGALACTOSYLHYDROXYLYSINE GLUCOSIDASE"/>
    <property type="match status" value="1"/>
</dbReference>
<dbReference type="SUPFAM" id="SSF48208">
    <property type="entry name" value="Six-hairpin glycosidases"/>
    <property type="match status" value="1"/>
</dbReference>
<comment type="similarity">
    <text evidence="1">Belongs to the glycosyl hydrolase 65 family.</text>
</comment>
<reference evidence="10" key="2">
    <citation type="submission" date="2020-05" db="UniProtKB">
        <authorList>
            <consortium name="Ensembl"/>
        </authorList>
    </citation>
    <scope>IDENTIFICATION</scope>
</reference>
<dbReference type="AlphaFoldDB" id="A0A6I8RFB3"/>
<dbReference type="EC" id="3.2.1.107" evidence="6"/>
<evidence type="ECO:0000256" key="3">
    <source>
        <dbReference type="ARBA" id="ARBA00023295"/>
    </source>
</evidence>
<evidence type="ECO:0000259" key="9">
    <source>
        <dbReference type="Pfam" id="PF03632"/>
    </source>
</evidence>
<evidence type="ECO:0000256" key="7">
    <source>
        <dbReference type="ARBA" id="ARBA00071505"/>
    </source>
</evidence>
<dbReference type="Pfam" id="PF03632">
    <property type="entry name" value="Glyco_hydro_65m"/>
    <property type="match status" value="1"/>
</dbReference>
<dbReference type="GeneTree" id="ENSGT00390000006297"/>
<protein>
    <recommendedName>
        <fullName evidence="7">Protein-glucosylgalactosylhydroxylysine glucosidase</fullName>
        <ecNumber evidence="6">3.2.1.107</ecNumber>
    </recommendedName>
    <alternativeName>
        <fullName evidence="8">Acid trehalase-like protein 1</fullName>
    </alternativeName>
</protein>
<sequence>MATEEDKVKVMSPMEDGRWIFSSSSLPSDPRLMATLANGYLGTRVYGDVFHVNGVYNGAGGNCHRAEIPSPCFKLVAAKEILLTENFALNIKRGTFIHTLQCPSFTATHQTFAHRSYCHLLVNIVTLTSTQGTHPVSVDLQSKFKIESPDLNLQEGPDFREFKYIFGSTLESETESCPVKSIHMIWTPVPPYLELTSSKEKTWVFLAAVCETEKDVKEKFAEGLTLIAENELCSSHERAWAEFWAQSSIEMDSSLSMIQSVNGCLYYLLSSLPQLGYSGEFYGISPGGLSNGRSKEDYWGHVFWDQGAKFPWESALTGCEVCPDNIYGDQEIHINGDVLLAFQQYYYLTKDLDFFASEGGWEVVSSVAEYWCSRVVWSKEEQNYHLNGVMPPDEYHWDVNNSAYTNALVQTSLNFAIDLAVSLEHHIPDSWKDVASKIKVPFDPKINYHPEFDGYEIWLKVKQADVVLMGYPMMFPMTIEQRMNDLQMYESRTDPDGPAMTWSMFAIGWMELKKIQVAQQQLKKCFANVTEPFKIWTENADGSGAVNFLTGMGGFLQAILFGYTGLRIAKAHLSFDPILPDDIPRLHITGVFYLGNKLNFTLSSNIITIEVTSVLKGQNCTLEIYFSQLEPSLPLYIGRPVSFPTRAGQVQLKQSQE</sequence>
<evidence type="ECO:0000256" key="1">
    <source>
        <dbReference type="ARBA" id="ARBA00006768"/>
    </source>
</evidence>
<dbReference type="PANTHER" id="PTHR11051">
    <property type="entry name" value="GLYCOSYL HYDROLASE-RELATED"/>
    <property type="match status" value="1"/>
</dbReference>
<evidence type="ECO:0000256" key="6">
    <source>
        <dbReference type="ARBA" id="ARBA00066430"/>
    </source>
</evidence>
<keyword evidence="3" id="KW-0326">Glycosidase</keyword>
<organism evidence="10">
    <name type="scientific">Xenopus tropicalis</name>
    <name type="common">Western clawed frog</name>
    <name type="synonym">Silurana tropicalis</name>
    <dbReference type="NCBI Taxonomy" id="8364"/>
    <lineage>
        <taxon>Eukaryota</taxon>
        <taxon>Metazoa</taxon>
        <taxon>Chordata</taxon>
        <taxon>Craniata</taxon>
        <taxon>Vertebrata</taxon>
        <taxon>Euteleostomi</taxon>
        <taxon>Amphibia</taxon>
        <taxon>Batrachia</taxon>
        <taxon>Anura</taxon>
        <taxon>Pipoidea</taxon>
        <taxon>Pipidae</taxon>
        <taxon>Xenopodinae</taxon>
        <taxon>Xenopus</taxon>
        <taxon>Silurana</taxon>
    </lineage>
</organism>
<proteinExistence type="inferred from homology"/>
<dbReference type="InterPro" id="IPR012341">
    <property type="entry name" value="6hp_glycosidase-like_sf"/>
</dbReference>
<dbReference type="GO" id="GO:0047402">
    <property type="term" value="F:protein-glucosylgalactosylhydroxylysine glucosidase activity"/>
    <property type="evidence" value="ECO:0007669"/>
    <property type="project" value="UniProtKB-EC"/>
</dbReference>